<organism evidence="2">
    <name type="scientific">Arundo donax</name>
    <name type="common">Giant reed</name>
    <name type="synonym">Donax arundinaceus</name>
    <dbReference type="NCBI Taxonomy" id="35708"/>
    <lineage>
        <taxon>Eukaryota</taxon>
        <taxon>Viridiplantae</taxon>
        <taxon>Streptophyta</taxon>
        <taxon>Embryophyta</taxon>
        <taxon>Tracheophyta</taxon>
        <taxon>Spermatophyta</taxon>
        <taxon>Magnoliopsida</taxon>
        <taxon>Liliopsida</taxon>
        <taxon>Poales</taxon>
        <taxon>Poaceae</taxon>
        <taxon>PACMAD clade</taxon>
        <taxon>Arundinoideae</taxon>
        <taxon>Arundineae</taxon>
        <taxon>Arundo</taxon>
    </lineage>
</organism>
<dbReference type="EMBL" id="GBRH01221252">
    <property type="protein sequence ID" value="JAD76643.1"/>
    <property type="molecule type" value="Transcribed_RNA"/>
</dbReference>
<reference evidence="2" key="1">
    <citation type="submission" date="2014-09" db="EMBL/GenBank/DDBJ databases">
        <authorList>
            <person name="Magalhaes I.L.F."/>
            <person name="Oliveira U."/>
            <person name="Santos F.R."/>
            <person name="Vidigal T.H.D.A."/>
            <person name="Brescovit A.D."/>
            <person name="Santos A.J."/>
        </authorList>
    </citation>
    <scope>NUCLEOTIDE SEQUENCE</scope>
    <source>
        <tissue evidence="2">Shoot tissue taken approximately 20 cm above the soil surface</tissue>
    </source>
</reference>
<feature type="compositionally biased region" description="Low complexity" evidence="1">
    <location>
        <begin position="34"/>
        <end position="44"/>
    </location>
</feature>
<evidence type="ECO:0000256" key="1">
    <source>
        <dbReference type="SAM" id="MobiDB-lite"/>
    </source>
</evidence>
<reference evidence="2" key="2">
    <citation type="journal article" date="2015" name="Data Brief">
        <title>Shoot transcriptome of the giant reed, Arundo donax.</title>
        <authorList>
            <person name="Barrero R.A."/>
            <person name="Guerrero F.D."/>
            <person name="Moolhuijzen P."/>
            <person name="Goolsby J.A."/>
            <person name="Tidwell J."/>
            <person name="Bellgard S.E."/>
            <person name="Bellgard M.I."/>
        </authorList>
    </citation>
    <scope>NUCLEOTIDE SEQUENCE</scope>
    <source>
        <tissue evidence="2">Shoot tissue taken approximately 20 cm above the soil surface</tissue>
    </source>
</reference>
<sequence length="89" mass="9694">MTWKGTKITTGLNHSTGKRKIVNRGHTNYMTNVRRATSASSSRRPLSHPVSFSLPPRSLSLSLYHGAPSSLSPAVRPSLGQQARAVARR</sequence>
<protein>
    <submittedName>
        <fullName evidence="2">Uncharacterized protein</fullName>
    </submittedName>
</protein>
<name>A0A0A9CQF3_ARUDO</name>
<evidence type="ECO:0000313" key="2">
    <source>
        <dbReference type="EMBL" id="JAD76643.1"/>
    </source>
</evidence>
<feature type="region of interest" description="Disordered" evidence="1">
    <location>
        <begin position="67"/>
        <end position="89"/>
    </location>
</feature>
<feature type="region of interest" description="Disordered" evidence="1">
    <location>
        <begin position="1"/>
        <end position="52"/>
    </location>
</feature>
<accession>A0A0A9CQF3</accession>
<proteinExistence type="predicted"/>
<dbReference type="AlphaFoldDB" id="A0A0A9CQF3"/>